<dbReference type="EMBL" id="LSYS01003958">
    <property type="protein sequence ID" value="OPJ81919.1"/>
    <property type="molecule type" value="Genomic_DNA"/>
</dbReference>
<accession>A0A1V4KBS5</accession>
<name>A0A1V4KBS5_PATFA</name>
<comment type="caution">
    <text evidence="1">The sequence shown here is derived from an EMBL/GenBank/DDBJ whole genome shotgun (WGS) entry which is preliminary data.</text>
</comment>
<dbReference type="GO" id="GO:0030286">
    <property type="term" value="C:dynein complex"/>
    <property type="evidence" value="ECO:0007669"/>
    <property type="project" value="InterPro"/>
</dbReference>
<dbReference type="Proteomes" id="UP000190648">
    <property type="component" value="Unassembled WGS sequence"/>
</dbReference>
<protein>
    <submittedName>
        <fullName evidence="1">Uncharacterized protein</fullName>
    </submittedName>
</protein>
<dbReference type="InterPro" id="IPR026983">
    <property type="entry name" value="DHC"/>
</dbReference>
<dbReference type="PANTHER" id="PTHR46961:SF14">
    <property type="entry name" value="DYNEIN HEAVY CHAIN 11, AXONEMAL"/>
    <property type="match status" value="1"/>
</dbReference>
<dbReference type="PANTHER" id="PTHR46961">
    <property type="entry name" value="DYNEIN HEAVY CHAIN 1, AXONEMAL-LIKE PROTEIN"/>
    <property type="match status" value="1"/>
</dbReference>
<proteinExistence type="predicted"/>
<dbReference type="GO" id="GO:0051959">
    <property type="term" value="F:dynein light intermediate chain binding"/>
    <property type="evidence" value="ECO:0007669"/>
    <property type="project" value="InterPro"/>
</dbReference>
<keyword evidence="2" id="KW-1185">Reference proteome</keyword>
<dbReference type="OrthoDB" id="9389099at2759"/>
<evidence type="ECO:0000313" key="1">
    <source>
        <dbReference type="EMBL" id="OPJ81919.1"/>
    </source>
</evidence>
<gene>
    <name evidence="1" type="ORF">AV530_014443</name>
</gene>
<dbReference type="STRING" id="372326.A0A1V4KBS5"/>
<dbReference type="GO" id="GO:0007018">
    <property type="term" value="P:microtubule-based movement"/>
    <property type="evidence" value="ECO:0007669"/>
    <property type="project" value="InterPro"/>
</dbReference>
<evidence type="ECO:0000313" key="2">
    <source>
        <dbReference type="Proteomes" id="UP000190648"/>
    </source>
</evidence>
<reference evidence="1 2" key="1">
    <citation type="submission" date="2016-02" db="EMBL/GenBank/DDBJ databases">
        <title>Band-tailed pigeon sequencing and assembly.</title>
        <authorList>
            <person name="Soares A.E."/>
            <person name="Novak B.J."/>
            <person name="Rice E.S."/>
            <person name="O'Connell B."/>
            <person name="Chang D."/>
            <person name="Weber S."/>
            <person name="Shapiro B."/>
        </authorList>
    </citation>
    <scope>NUCLEOTIDE SEQUENCE [LARGE SCALE GENOMIC DNA]</scope>
    <source>
        <strain evidence="1">BTP2013</strain>
        <tissue evidence="1">Blood</tissue>
    </source>
</reference>
<sequence length="155" mass="16943">MSKSHTQTTAIGSNCSEEDAQDLKGNLALVPDYLAPPNLDYAGYHKYTDEMLPSESPVLCGLHHDAEVGYLTATSDNLFKTLSEMLPMSSSVGEGSGQSAEEKVKFFICVTDLLIQYGDLEIWTEGLVLKWCGFLACSILTPFWQVPGGTSSWRP</sequence>
<dbReference type="GO" id="GO:0045505">
    <property type="term" value="F:dynein intermediate chain binding"/>
    <property type="evidence" value="ECO:0007669"/>
    <property type="project" value="InterPro"/>
</dbReference>
<organism evidence="1 2">
    <name type="scientific">Patagioenas fasciata monilis</name>
    <dbReference type="NCBI Taxonomy" id="372326"/>
    <lineage>
        <taxon>Eukaryota</taxon>
        <taxon>Metazoa</taxon>
        <taxon>Chordata</taxon>
        <taxon>Craniata</taxon>
        <taxon>Vertebrata</taxon>
        <taxon>Euteleostomi</taxon>
        <taxon>Archelosauria</taxon>
        <taxon>Archosauria</taxon>
        <taxon>Dinosauria</taxon>
        <taxon>Saurischia</taxon>
        <taxon>Theropoda</taxon>
        <taxon>Coelurosauria</taxon>
        <taxon>Aves</taxon>
        <taxon>Neognathae</taxon>
        <taxon>Neoaves</taxon>
        <taxon>Columbimorphae</taxon>
        <taxon>Columbiformes</taxon>
        <taxon>Columbidae</taxon>
        <taxon>Patagioenas</taxon>
    </lineage>
</organism>
<dbReference type="AlphaFoldDB" id="A0A1V4KBS5"/>